<dbReference type="AlphaFoldDB" id="A0A6M1TJW8"/>
<protein>
    <submittedName>
        <fullName evidence="3">2,3,4,5-tetrahydropyridine-2,6-carboxylate N-succinyltransferase</fullName>
    </submittedName>
</protein>
<feature type="domain" description="Hedgehog/Intein (Hint)" evidence="2">
    <location>
        <begin position="334"/>
        <end position="471"/>
    </location>
</feature>
<dbReference type="InterPro" id="IPR028992">
    <property type="entry name" value="Hedgehog/Intein_dom"/>
</dbReference>
<feature type="region of interest" description="Disordered" evidence="1">
    <location>
        <begin position="70"/>
        <end position="89"/>
    </location>
</feature>
<dbReference type="NCBIfam" id="NF038133">
    <property type="entry name" value="choice_anch_L"/>
    <property type="match status" value="1"/>
</dbReference>
<dbReference type="Pfam" id="PF17963">
    <property type="entry name" value="Big_9"/>
    <property type="match status" value="1"/>
</dbReference>
<dbReference type="InterPro" id="IPR036844">
    <property type="entry name" value="Hint_dom_sf"/>
</dbReference>
<evidence type="ECO:0000256" key="1">
    <source>
        <dbReference type="SAM" id="MobiDB-lite"/>
    </source>
</evidence>
<comment type="caution">
    <text evidence="3">The sequence shown here is derived from an EMBL/GenBank/DDBJ whole genome shotgun (WGS) entry which is preliminary data.</text>
</comment>
<gene>
    <name evidence="3" type="ORF">G5V65_04820</name>
</gene>
<dbReference type="Pfam" id="PF13403">
    <property type="entry name" value="Hint_2"/>
    <property type="match status" value="1"/>
</dbReference>
<dbReference type="EMBL" id="JAALFE010000003">
    <property type="protein sequence ID" value="NGQ90209.1"/>
    <property type="molecule type" value="Genomic_DNA"/>
</dbReference>
<dbReference type="InterPro" id="IPR049804">
    <property type="entry name" value="Choice_anch_L"/>
</dbReference>
<dbReference type="GO" id="GO:0016740">
    <property type="term" value="F:transferase activity"/>
    <property type="evidence" value="ECO:0007669"/>
    <property type="project" value="UniProtKB-KW"/>
</dbReference>
<keyword evidence="3" id="KW-0808">Transferase</keyword>
<name>A0A6M1TJW8_9RHOB</name>
<accession>A0A6M1TJW8</accession>
<sequence length="527" mass="54768">MATGAELTYNTSASALDMANAIFGAGVTVVSASYTGQNTSSAIYSNGQLAPGVVPSNTGVILSTGLAASFTQSSGDPNRSASTTTDTSGPNNNAWFNALVGGASTYDASFLDVTFVPSGNMMTMNFVFASEEYPEYINSNFNDVVGVWVNGVSVPMTVNGGTASVNNINGATQQNLFVDNQSDQYNTEMDGFTVTLSLSIPVTAGVQNTIRIGIADVGDAQYDSNLLIAGDSIQTAVIALDDAETMGPNGTRVLRVLDNDSASTGSLVITHVNGQPVVAGQTITLPSGEQITLNADGTFTAVANGTVETQSFTYTVSNGQGSSDVGLVTLSMVPCFVAGTRIATPGGAVPVEELQPGDLVLTRDEGAQPLRWIGRRRVAATGAFAPIAFAEGALGAHGALMLSPEHRVLLTSSMAELLFGEAEVLVAAKHLVNDRTIRRRPGGEVDYLHLMFDRHQVIWSEGLASESFLPGGQALGALERDVLAELCALFPELDPESGAGYGPAARRVLKAFEARVMMGDMLVNAAA</sequence>
<evidence type="ECO:0000313" key="4">
    <source>
        <dbReference type="Proteomes" id="UP000474758"/>
    </source>
</evidence>
<proteinExistence type="predicted"/>
<dbReference type="Gene3D" id="2.170.16.10">
    <property type="entry name" value="Hedgehog/Intein (Hint) domain"/>
    <property type="match status" value="1"/>
</dbReference>
<evidence type="ECO:0000259" key="2">
    <source>
        <dbReference type="Pfam" id="PF13403"/>
    </source>
</evidence>
<keyword evidence="4" id="KW-1185">Reference proteome</keyword>
<dbReference type="RefSeq" id="WP_165047457.1">
    <property type="nucleotide sequence ID" value="NZ_JAALFE010000003.1"/>
</dbReference>
<dbReference type="SUPFAM" id="SSF51294">
    <property type="entry name" value="Hedgehog/intein (Hint) domain"/>
    <property type="match status" value="1"/>
</dbReference>
<organism evidence="3 4">
    <name type="scientific">Paragemmobacter kunshanensis</name>
    <dbReference type="NCBI Taxonomy" id="2583234"/>
    <lineage>
        <taxon>Bacteria</taxon>
        <taxon>Pseudomonadati</taxon>
        <taxon>Pseudomonadota</taxon>
        <taxon>Alphaproteobacteria</taxon>
        <taxon>Rhodobacterales</taxon>
        <taxon>Paracoccaceae</taxon>
        <taxon>Paragemmobacter</taxon>
    </lineage>
</organism>
<dbReference type="Proteomes" id="UP000474758">
    <property type="component" value="Unassembled WGS sequence"/>
</dbReference>
<evidence type="ECO:0000313" key="3">
    <source>
        <dbReference type="EMBL" id="NGQ90209.1"/>
    </source>
</evidence>
<reference evidence="3 4" key="1">
    <citation type="submission" date="2020-02" db="EMBL/GenBank/DDBJ databases">
        <title>Rhodobacter translucens sp. nov., a novel bacterium isolated from activated sludge.</title>
        <authorList>
            <person name="Liu J."/>
        </authorList>
    </citation>
    <scope>NUCLEOTIDE SEQUENCE [LARGE SCALE GENOMIC DNA]</scope>
    <source>
        <strain evidence="3 4">HX-7-19</strain>
    </source>
</reference>